<proteinExistence type="predicted"/>
<dbReference type="InterPro" id="IPR018247">
    <property type="entry name" value="EF_Hand_1_Ca_BS"/>
</dbReference>
<organism evidence="1 2">
    <name type="scientific">Sphingomonas phage Eidolon</name>
    <dbReference type="NCBI Taxonomy" id="2686311"/>
    <lineage>
        <taxon>Viruses</taxon>
        <taxon>Duplodnaviria</taxon>
        <taxon>Heunggongvirae</taxon>
        <taxon>Uroviricota</taxon>
        <taxon>Caudoviricetes</taxon>
        <taxon>Johnpaulvirinae</taxon>
        <taxon>Eidolonvirus</taxon>
        <taxon>Eidolonvirus eidolon</taxon>
    </lineage>
</organism>
<protein>
    <submittedName>
        <fullName evidence="1">Uncharacterized protein</fullName>
    </submittedName>
</protein>
<evidence type="ECO:0000313" key="2">
    <source>
        <dbReference type="Proteomes" id="UP000502376"/>
    </source>
</evidence>
<dbReference type="Proteomes" id="UP000502376">
    <property type="component" value="Segment"/>
</dbReference>
<dbReference type="PROSITE" id="PS00018">
    <property type="entry name" value="EF_HAND_1"/>
    <property type="match status" value="1"/>
</dbReference>
<name>A0A6M3T9R7_9CAUD</name>
<dbReference type="KEGG" id="vg:79585550"/>
<accession>A0A6M3T9R7</accession>
<dbReference type="EMBL" id="MN734437">
    <property type="protein sequence ID" value="QJD54419.1"/>
    <property type="molecule type" value="Genomic_DNA"/>
</dbReference>
<dbReference type="GeneID" id="79585550"/>
<sequence>MALRNMNVDLDSPHIKSYATEANLMKRINEDKGMYPEYDDRFMVVRTPKGRWTAIVVLDKSQGGYIGRYEFLKV</sequence>
<keyword evidence="2" id="KW-1185">Reference proteome</keyword>
<dbReference type="RefSeq" id="YP_010738185.1">
    <property type="nucleotide sequence ID" value="NC_073023.1"/>
</dbReference>
<evidence type="ECO:0000313" key="1">
    <source>
        <dbReference type="EMBL" id="QJD54419.1"/>
    </source>
</evidence>
<reference evidence="1 2" key="1">
    <citation type="submission" date="2019-11" db="EMBL/GenBank/DDBJ databases">
        <authorList>
            <person name="Hylling O."/>
            <person name="Hansen L.H."/>
            <person name="Johansen A."/>
        </authorList>
    </citation>
    <scope>NUCLEOTIDE SEQUENCE [LARGE SCALE GENOMIC DNA]</scope>
</reference>